<dbReference type="EMBL" id="LYVF01000002">
    <property type="protein sequence ID" value="OAT87139.1"/>
    <property type="molecule type" value="Genomic_DNA"/>
</dbReference>
<keyword evidence="4" id="KW-1133">Transmembrane helix</keyword>
<dbReference type="AlphaFoldDB" id="A0A1B7LKP7"/>
<protein>
    <recommendedName>
        <fullName evidence="9">Chemotaxis protein</fullName>
    </recommendedName>
</protein>
<dbReference type="CDD" id="cd11386">
    <property type="entry name" value="MCP_signal"/>
    <property type="match status" value="1"/>
</dbReference>
<dbReference type="PANTHER" id="PTHR32089:SF112">
    <property type="entry name" value="LYSOZYME-LIKE PROTEIN-RELATED"/>
    <property type="match status" value="1"/>
</dbReference>
<evidence type="ECO:0000256" key="4">
    <source>
        <dbReference type="SAM" id="Phobius"/>
    </source>
</evidence>
<dbReference type="InterPro" id="IPR054687">
    <property type="entry name" value="Two-CW_dom"/>
</dbReference>
<dbReference type="STRING" id="1838280.A6M21_01870"/>
<dbReference type="Proteomes" id="UP000078532">
    <property type="component" value="Unassembled WGS sequence"/>
</dbReference>
<dbReference type="SUPFAM" id="SSF58104">
    <property type="entry name" value="Methyl-accepting chemotaxis protein (MCP) signaling domain"/>
    <property type="match status" value="1"/>
</dbReference>
<feature type="transmembrane region" description="Helical" evidence="4">
    <location>
        <begin position="247"/>
        <end position="269"/>
    </location>
</feature>
<dbReference type="GO" id="GO:0004888">
    <property type="term" value="F:transmembrane signaling receptor activity"/>
    <property type="evidence" value="ECO:0007669"/>
    <property type="project" value="InterPro"/>
</dbReference>
<evidence type="ECO:0000256" key="3">
    <source>
        <dbReference type="PROSITE-ProRule" id="PRU00284"/>
    </source>
</evidence>
<dbReference type="CDD" id="cd06225">
    <property type="entry name" value="HAMP"/>
    <property type="match status" value="1"/>
</dbReference>
<dbReference type="PANTHER" id="PTHR32089">
    <property type="entry name" value="METHYL-ACCEPTING CHEMOTAXIS PROTEIN MCPB"/>
    <property type="match status" value="1"/>
</dbReference>
<dbReference type="SMART" id="SM00283">
    <property type="entry name" value="MA"/>
    <property type="match status" value="1"/>
</dbReference>
<dbReference type="GO" id="GO:0006935">
    <property type="term" value="P:chemotaxis"/>
    <property type="evidence" value="ECO:0007669"/>
    <property type="project" value="InterPro"/>
</dbReference>
<feature type="transmembrane region" description="Helical" evidence="4">
    <location>
        <begin position="77"/>
        <end position="100"/>
    </location>
</feature>
<keyword evidence="4" id="KW-0472">Membrane</keyword>
<feature type="domain" description="Methyl-accepting transducer" evidence="5">
    <location>
        <begin position="322"/>
        <end position="572"/>
    </location>
</feature>
<evidence type="ECO:0000259" key="6">
    <source>
        <dbReference type="PROSITE" id="PS50885"/>
    </source>
</evidence>
<name>A0A1B7LKP7_9FIRM</name>
<dbReference type="Pfam" id="PF00672">
    <property type="entry name" value="HAMP"/>
    <property type="match status" value="1"/>
</dbReference>
<dbReference type="PRINTS" id="PR00260">
    <property type="entry name" value="CHEMTRNSDUCR"/>
</dbReference>
<dbReference type="InterPro" id="IPR003660">
    <property type="entry name" value="HAMP_dom"/>
</dbReference>
<reference evidence="7 8" key="1">
    <citation type="submission" date="2016-04" db="EMBL/GenBank/DDBJ databases">
        <authorList>
            <person name="Evans L.H."/>
            <person name="Alamgir A."/>
            <person name="Owens N."/>
            <person name="Weber N.D."/>
            <person name="Virtaneva K."/>
            <person name="Barbian K."/>
            <person name="Babar A."/>
            <person name="Rosenke K."/>
        </authorList>
    </citation>
    <scope>NUCLEOTIDE SEQUENCE [LARGE SCALE GENOMIC DNA]</scope>
    <source>
        <strain evidence="7 8">LMa1</strain>
    </source>
</reference>
<dbReference type="FunFam" id="1.10.287.950:FF:000001">
    <property type="entry name" value="Methyl-accepting chemotaxis sensory transducer"/>
    <property type="match status" value="1"/>
</dbReference>
<dbReference type="SMART" id="SM00304">
    <property type="entry name" value="HAMP"/>
    <property type="match status" value="1"/>
</dbReference>
<dbReference type="PROSITE" id="PS50885">
    <property type="entry name" value="HAMP"/>
    <property type="match status" value="1"/>
</dbReference>
<accession>A0A1B7LKP7</accession>
<evidence type="ECO:0000259" key="5">
    <source>
        <dbReference type="PROSITE" id="PS50111"/>
    </source>
</evidence>
<dbReference type="PROSITE" id="PS50111">
    <property type="entry name" value="CHEMOTAXIS_TRANSDUC_2"/>
    <property type="match status" value="1"/>
</dbReference>
<evidence type="ECO:0008006" key="9">
    <source>
        <dbReference type="Google" id="ProtNLM"/>
    </source>
</evidence>
<dbReference type="InterPro" id="IPR004090">
    <property type="entry name" value="Chemotax_Me-accpt_rcpt"/>
</dbReference>
<keyword evidence="8" id="KW-1185">Reference proteome</keyword>
<evidence type="ECO:0000313" key="7">
    <source>
        <dbReference type="EMBL" id="OAT87139.1"/>
    </source>
</evidence>
<dbReference type="Pfam" id="PF00015">
    <property type="entry name" value="MCPsignal"/>
    <property type="match status" value="1"/>
</dbReference>
<evidence type="ECO:0000256" key="2">
    <source>
        <dbReference type="ARBA" id="ARBA00029447"/>
    </source>
</evidence>
<dbReference type="RefSeq" id="WP_066665958.1">
    <property type="nucleotide sequence ID" value="NZ_LYVF01000002.1"/>
</dbReference>
<gene>
    <name evidence="7" type="ORF">A6M21_01870</name>
</gene>
<organism evidence="7 8">
    <name type="scientific">Desulfotomaculum copahuensis</name>
    <dbReference type="NCBI Taxonomy" id="1838280"/>
    <lineage>
        <taxon>Bacteria</taxon>
        <taxon>Bacillati</taxon>
        <taxon>Bacillota</taxon>
        <taxon>Clostridia</taxon>
        <taxon>Eubacteriales</taxon>
        <taxon>Desulfotomaculaceae</taxon>
        <taxon>Desulfotomaculum</taxon>
    </lineage>
</organism>
<dbReference type="Gene3D" id="1.10.287.950">
    <property type="entry name" value="Methyl-accepting chemotaxis protein"/>
    <property type="match status" value="1"/>
</dbReference>
<dbReference type="Pfam" id="PF12729">
    <property type="entry name" value="4HB_MCP_1"/>
    <property type="match status" value="1"/>
</dbReference>
<dbReference type="GO" id="GO:0007165">
    <property type="term" value="P:signal transduction"/>
    <property type="evidence" value="ECO:0007669"/>
    <property type="project" value="UniProtKB-KW"/>
</dbReference>
<dbReference type="OrthoDB" id="5392220at2"/>
<keyword evidence="1 3" id="KW-0807">Transducer</keyword>
<dbReference type="InterPro" id="IPR024478">
    <property type="entry name" value="HlyB_4HB_MCP"/>
</dbReference>
<dbReference type="NCBIfam" id="NF045718">
    <property type="entry name" value="two_CW_domain"/>
    <property type="match status" value="1"/>
</dbReference>
<proteinExistence type="inferred from homology"/>
<dbReference type="GO" id="GO:0016020">
    <property type="term" value="C:membrane"/>
    <property type="evidence" value="ECO:0007669"/>
    <property type="project" value="InterPro"/>
</dbReference>
<comment type="caution">
    <text evidence="7">The sequence shown here is derived from an EMBL/GenBank/DDBJ whole genome shotgun (WGS) entry which is preliminary data.</text>
</comment>
<feature type="domain" description="HAMP" evidence="6">
    <location>
        <begin position="271"/>
        <end position="324"/>
    </location>
</feature>
<evidence type="ECO:0000313" key="8">
    <source>
        <dbReference type="Proteomes" id="UP000078532"/>
    </source>
</evidence>
<evidence type="ECO:0000256" key="1">
    <source>
        <dbReference type="ARBA" id="ARBA00023224"/>
    </source>
</evidence>
<keyword evidence="4" id="KW-0812">Transmembrane</keyword>
<dbReference type="InterPro" id="IPR004089">
    <property type="entry name" value="MCPsignal_dom"/>
</dbReference>
<comment type="similarity">
    <text evidence="2">Belongs to the methyl-accepting chemotaxis (MCP) protein family.</text>
</comment>
<sequence>MKSSKENCWYNLKCPPDRKESCPAYTEGRGRECWLVTGTRCRGENQGSYTDKINHCRQCPHYQKINKTGLSIRTKMLGGFGLVLLLLTAVGLLALTQLYAINRSYTGLVQHKAAMISDTKGAMITCSRAALDLRGYVLTGNQTYLDRYRQEESGTQKALADIGQHINTDAERQLLTLWQNSFGNFETYAKNAVSLKNHNQTGLLLQYINASRGTVTDVLVKGQSLVDFEQELLNEGIAENNRQVQTAITIVLILIGLALVAGIAIALYASRVIAGPLVRLEQAVSRIAAGDLSGREIVVRTRDEVGRLAISFNQMTASLKYLVRELAGKAQTVSSASEQLTSTAQETAAGAGETAATMSQVAASVEQVTDSVNRVATLAETATGHADKGAEAVNMVNGQMQQITAAARNSARIIASLNAKSQEVTRMVELITGIADQTNLLALNAAIEAARAGEHGRGFAVVAEEVRNLAEQSARAAREIQGLLGSMQQETGQAVEAMAAGDRVVAEGNRVVQEAGRSFEQIIALIRDLDRQIREVATAAAEITTGVENVSAAAEEQSAAMEEVSAAAESLSGVAAALNTLAGKFKL</sequence>